<comment type="caution">
    <text evidence="1">The sequence shown here is derived from an EMBL/GenBank/DDBJ whole genome shotgun (WGS) entry which is preliminary data.</text>
</comment>
<name>A0A0R1TYY6_9LACO</name>
<dbReference type="STRING" id="1423783.FC50_GL000953"/>
<organism evidence="1 2">
    <name type="scientific">Lacticaseibacillus pantheris DSM 15945 = JCM 12539 = NBRC 106106</name>
    <dbReference type="NCBI Taxonomy" id="1423783"/>
    <lineage>
        <taxon>Bacteria</taxon>
        <taxon>Bacillati</taxon>
        <taxon>Bacillota</taxon>
        <taxon>Bacilli</taxon>
        <taxon>Lactobacillales</taxon>
        <taxon>Lactobacillaceae</taxon>
        <taxon>Lacticaseibacillus</taxon>
    </lineage>
</organism>
<dbReference type="EMBL" id="AZFJ01000045">
    <property type="protein sequence ID" value="KRL86431.1"/>
    <property type="molecule type" value="Genomic_DNA"/>
</dbReference>
<proteinExistence type="predicted"/>
<dbReference type="RefSeq" id="WP_054651362.1">
    <property type="nucleotide sequence ID" value="NZ_AZFJ01000045.1"/>
</dbReference>
<evidence type="ECO:0000313" key="1">
    <source>
        <dbReference type="EMBL" id="KRL86431.1"/>
    </source>
</evidence>
<keyword evidence="2" id="KW-1185">Reference proteome</keyword>
<gene>
    <name evidence="1" type="ORF">FC50_GL000953</name>
</gene>
<dbReference type="PATRIC" id="fig|1423783.4.peg.986"/>
<dbReference type="Proteomes" id="UP000051922">
    <property type="component" value="Unassembled WGS sequence"/>
</dbReference>
<reference evidence="1 2" key="1">
    <citation type="journal article" date="2015" name="Genome Announc.">
        <title>Expanding the biotechnology potential of lactobacilli through comparative genomics of 213 strains and associated genera.</title>
        <authorList>
            <person name="Sun Z."/>
            <person name="Harris H.M."/>
            <person name="McCann A."/>
            <person name="Guo C."/>
            <person name="Argimon S."/>
            <person name="Zhang W."/>
            <person name="Yang X."/>
            <person name="Jeffery I.B."/>
            <person name="Cooney J.C."/>
            <person name="Kagawa T.F."/>
            <person name="Liu W."/>
            <person name="Song Y."/>
            <person name="Salvetti E."/>
            <person name="Wrobel A."/>
            <person name="Rasinkangas P."/>
            <person name="Parkhill J."/>
            <person name="Rea M.C."/>
            <person name="O'Sullivan O."/>
            <person name="Ritari J."/>
            <person name="Douillard F.P."/>
            <person name="Paul Ross R."/>
            <person name="Yang R."/>
            <person name="Briner A.E."/>
            <person name="Felis G.E."/>
            <person name="de Vos W.M."/>
            <person name="Barrangou R."/>
            <person name="Klaenhammer T.R."/>
            <person name="Caufield P.W."/>
            <person name="Cui Y."/>
            <person name="Zhang H."/>
            <person name="O'Toole P.W."/>
        </authorList>
    </citation>
    <scope>NUCLEOTIDE SEQUENCE [LARGE SCALE GENOMIC DNA]</scope>
    <source>
        <strain evidence="1 2">DSM 15945</strain>
    </source>
</reference>
<dbReference type="AlphaFoldDB" id="A0A0R1TYY6"/>
<sequence>MADEEMLPSTDLVLGIKRAMAELANTVMTAQEVTQADNAGSQIEYPLIVVQLPIKNDTADYRNAQVGRYTAEVDLYWPAGEQFDLLDTLDEAENTLKRLPLYQHPCMYVRGTASRTQPVTDTTTAVTLLHGTISLTYQIYEIYLTGGKVNG</sequence>
<accession>A0A0R1TYY6</accession>
<evidence type="ECO:0000313" key="2">
    <source>
        <dbReference type="Proteomes" id="UP000051922"/>
    </source>
</evidence>
<protein>
    <submittedName>
        <fullName evidence="1">Uncharacterized protein</fullName>
    </submittedName>
</protein>